<dbReference type="Pfam" id="PF07107">
    <property type="entry name" value="WI12"/>
    <property type="match status" value="1"/>
</dbReference>
<dbReference type="PANTHER" id="PTHR33703:SF16">
    <property type="entry name" value="OS05G0342100 PROTEIN"/>
    <property type="match status" value="1"/>
</dbReference>
<dbReference type="InterPro" id="IPR009798">
    <property type="entry name" value="Wun1-like"/>
</dbReference>
<evidence type="ECO:0000256" key="1">
    <source>
        <dbReference type="SAM" id="MobiDB-lite"/>
    </source>
</evidence>
<accession>A0AAD7PCR4</accession>
<dbReference type="SUPFAM" id="SSF54427">
    <property type="entry name" value="NTF2-like"/>
    <property type="match status" value="1"/>
</dbReference>
<protein>
    <submittedName>
        <fullName evidence="2">Wound-induced protein 1-like</fullName>
    </submittedName>
</protein>
<dbReference type="PANTHER" id="PTHR33703">
    <property type="entry name" value="OS07G0691300 PROTEIN"/>
    <property type="match status" value="1"/>
</dbReference>
<sequence>MAAGNVDSPVSPVPETQGEVETKNKSTVEALYKALVKGYIEIVAKLLASDLEWWFHGPPQCHHMMKVLTGETTHDNVFRFEPRSITAIGDCVIAEGWEGKAYWVHVWILKGGLITQFREYFNTWLVVRDLRPPKWEAKEESSLTLWQSQPRDLYHRSLPGLLLAI</sequence>
<reference evidence="2" key="1">
    <citation type="journal article" date="2023" name="Science">
        <title>Elucidation of the pathway for biosynthesis of saponin adjuvants from the soapbark tree.</title>
        <authorList>
            <person name="Reed J."/>
            <person name="Orme A."/>
            <person name="El-Demerdash A."/>
            <person name="Owen C."/>
            <person name="Martin L.B.B."/>
            <person name="Misra R.C."/>
            <person name="Kikuchi S."/>
            <person name="Rejzek M."/>
            <person name="Martin A.C."/>
            <person name="Harkess A."/>
            <person name="Leebens-Mack J."/>
            <person name="Louveau T."/>
            <person name="Stephenson M.J."/>
            <person name="Osbourn A."/>
        </authorList>
    </citation>
    <scope>NUCLEOTIDE SEQUENCE</scope>
    <source>
        <strain evidence="2">S10</strain>
    </source>
</reference>
<dbReference type="InterPro" id="IPR032710">
    <property type="entry name" value="NTF2-like_dom_sf"/>
</dbReference>
<feature type="region of interest" description="Disordered" evidence="1">
    <location>
        <begin position="1"/>
        <end position="21"/>
    </location>
</feature>
<name>A0AAD7PCR4_QUISA</name>
<keyword evidence="3" id="KW-1185">Reference proteome</keyword>
<organism evidence="2 3">
    <name type="scientific">Quillaja saponaria</name>
    <name type="common">Soap bark tree</name>
    <dbReference type="NCBI Taxonomy" id="32244"/>
    <lineage>
        <taxon>Eukaryota</taxon>
        <taxon>Viridiplantae</taxon>
        <taxon>Streptophyta</taxon>
        <taxon>Embryophyta</taxon>
        <taxon>Tracheophyta</taxon>
        <taxon>Spermatophyta</taxon>
        <taxon>Magnoliopsida</taxon>
        <taxon>eudicotyledons</taxon>
        <taxon>Gunneridae</taxon>
        <taxon>Pentapetalae</taxon>
        <taxon>rosids</taxon>
        <taxon>fabids</taxon>
        <taxon>Fabales</taxon>
        <taxon>Quillajaceae</taxon>
        <taxon>Quillaja</taxon>
    </lineage>
</organism>
<gene>
    <name evidence="2" type="ORF">O6P43_026308</name>
</gene>
<dbReference type="AlphaFoldDB" id="A0AAD7PCR4"/>
<dbReference type="EMBL" id="JARAOO010000011">
    <property type="protein sequence ID" value="KAJ7950070.1"/>
    <property type="molecule type" value="Genomic_DNA"/>
</dbReference>
<comment type="caution">
    <text evidence="2">The sequence shown here is derived from an EMBL/GenBank/DDBJ whole genome shotgun (WGS) entry which is preliminary data.</text>
</comment>
<dbReference type="KEGG" id="qsa:O6P43_026308"/>
<dbReference type="Gene3D" id="3.10.450.50">
    <property type="match status" value="1"/>
</dbReference>
<dbReference type="Proteomes" id="UP001163823">
    <property type="component" value="Chromosome 11"/>
</dbReference>
<proteinExistence type="predicted"/>
<evidence type="ECO:0000313" key="3">
    <source>
        <dbReference type="Proteomes" id="UP001163823"/>
    </source>
</evidence>
<evidence type="ECO:0000313" key="2">
    <source>
        <dbReference type="EMBL" id="KAJ7950070.1"/>
    </source>
</evidence>